<dbReference type="Pfam" id="PF00892">
    <property type="entry name" value="EamA"/>
    <property type="match status" value="1"/>
</dbReference>
<evidence type="ECO:0000256" key="4">
    <source>
        <dbReference type="ARBA" id="ARBA00023136"/>
    </source>
</evidence>
<name>A0ABP9S1J9_9GAMM</name>
<accession>A0ABP9S1J9</accession>
<dbReference type="SUPFAM" id="SSF103481">
    <property type="entry name" value="Multidrug resistance efflux transporter EmrE"/>
    <property type="match status" value="2"/>
</dbReference>
<keyword evidence="2 5" id="KW-0812">Transmembrane</keyword>
<gene>
    <name evidence="7" type="ORF">GCM10025772_14480</name>
</gene>
<protein>
    <submittedName>
        <fullName evidence="7">DMT family transporter</fullName>
    </submittedName>
</protein>
<feature type="transmembrane region" description="Helical" evidence="5">
    <location>
        <begin position="66"/>
        <end position="84"/>
    </location>
</feature>
<dbReference type="EMBL" id="BAABLF010000008">
    <property type="protein sequence ID" value="GAA5190261.1"/>
    <property type="molecule type" value="Genomic_DNA"/>
</dbReference>
<feature type="domain" description="EamA" evidence="6">
    <location>
        <begin position="145"/>
        <end position="274"/>
    </location>
</feature>
<reference evidence="8" key="1">
    <citation type="journal article" date="2019" name="Int. J. Syst. Evol. Microbiol.">
        <title>The Global Catalogue of Microorganisms (GCM) 10K type strain sequencing project: providing services to taxonomists for standard genome sequencing and annotation.</title>
        <authorList>
            <consortium name="The Broad Institute Genomics Platform"/>
            <consortium name="The Broad Institute Genome Sequencing Center for Infectious Disease"/>
            <person name="Wu L."/>
            <person name="Ma J."/>
        </authorList>
    </citation>
    <scope>NUCLEOTIDE SEQUENCE [LARGE SCALE GENOMIC DNA]</scope>
    <source>
        <strain evidence="8">JCM 18720</strain>
    </source>
</reference>
<feature type="transmembrane region" description="Helical" evidence="5">
    <location>
        <begin position="90"/>
        <end position="110"/>
    </location>
</feature>
<feature type="transmembrane region" description="Helical" evidence="5">
    <location>
        <begin position="180"/>
        <end position="197"/>
    </location>
</feature>
<evidence type="ECO:0000259" key="6">
    <source>
        <dbReference type="Pfam" id="PF00892"/>
    </source>
</evidence>
<dbReference type="Proteomes" id="UP001501600">
    <property type="component" value="Unassembled WGS sequence"/>
</dbReference>
<feature type="transmembrane region" description="Helical" evidence="5">
    <location>
        <begin position="141"/>
        <end position="159"/>
    </location>
</feature>
<evidence type="ECO:0000313" key="7">
    <source>
        <dbReference type="EMBL" id="GAA5190261.1"/>
    </source>
</evidence>
<dbReference type="InterPro" id="IPR000620">
    <property type="entry name" value="EamA_dom"/>
</dbReference>
<dbReference type="PANTHER" id="PTHR32322">
    <property type="entry name" value="INNER MEMBRANE TRANSPORTER"/>
    <property type="match status" value="1"/>
</dbReference>
<evidence type="ECO:0000313" key="8">
    <source>
        <dbReference type="Proteomes" id="UP001501600"/>
    </source>
</evidence>
<sequence>MTKTNLIMTLLALFAFAGNSILCRMALDVEQIDAASFTLLRLASGAALLTLLPLSSPPRSAKPIGSWRSGFWLMLYAVGFSYAYRFVDAGAGALVLFAAVQLMMLSWAAAKGERLSMGGVIGLLAAAGGLLILLLPGVDAPQPAGVALMVTAGIAWALYSIRGQGSVAPIADTRGNFQRAFVWALPLIVPALLWGQVPPSGAALAVLSGALTSALGYVLWYRVLPTLSTVAASVCQLSVPVWAALAGVFLLGESFTLRLVLSSGLVLGGISLVLWQKQHRA</sequence>
<feature type="transmembrane region" description="Helical" evidence="5">
    <location>
        <begin position="117"/>
        <end position="135"/>
    </location>
</feature>
<evidence type="ECO:0000256" key="3">
    <source>
        <dbReference type="ARBA" id="ARBA00022989"/>
    </source>
</evidence>
<evidence type="ECO:0000256" key="1">
    <source>
        <dbReference type="ARBA" id="ARBA00004141"/>
    </source>
</evidence>
<keyword evidence="8" id="KW-1185">Reference proteome</keyword>
<evidence type="ECO:0000256" key="2">
    <source>
        <dbReference type="ARBA" id="ARBA00022692"/>
    </source>
</evidence>
<dbReference type="RefSeq" id="WP_345316382.1">
    <property type="nucleotide sequence ID" value="NZ_BAABLF010000008.1"/>
</dbReference>
<feature type="transmembrane region" description="Helical" evidence="5">
    <location>
        <begin position="257"/>
        <end position="275"/>
    </location>
</feature>
<dbReference type="InterPro" id="IPR050638">
    <property type="entry name" value="AA-Vitamin_Transporters"/>
</dbReference>
<comment type="caution">
    <text evidence="7">The sequence shown here is derived from an EMBL/GenBank/DDBJ whole genome shotgun (WGS) entry which is preliminary data.</text>
</comment>
<feature type="transmembrane region" description="Helical" evidence="5">
    <location>
        <begin position="230"/>
        <end position="251"/>
    </location>
</feature>
<dbReference type="InterPro" id="IPR037185">
    <property type="entry name" value="EmrE-like"/>
</dbReference>
<feature type="transmembrane region" description="Helical" evidence="5">
    <location>
        <begin position="203"/>
        <end position="223"/>
    </location>
</feature>
<dbReference type="PANTHER" id="PTHR32322:SF9">
    <property type="entry name" value="AMINO-ACID METABOLITE EFFLUX PUMP-RELATED"/>
    <property type="match status" value="1"/>
</dbReference>
<organism evidence="7 8">
    <name type="scientific">Ferrimonas gelatinilytica</name>
    <dbReference type="NCBI Taxonomy" id="1255257"/>
    <lineage>
        <taxon>Bacteria</taxon>
        <taxon>Pseudomonadati</taxon>
        <taxon>Pseudomonadota</taxon>
        <taxon>Gammaproteobacteria</taxon>
        <taxon>Alteromonadales</taxon>
        <taxon>Ferrimonadaceae</taxon>
        <taxon>Ferrimonas</taxon>
    </lineage>
</organism>
<keyword evidence="4 5" id="KW-0472">Membrane</keyword>
<evidence type="ECO:0000256" key="5">
    <source>
        <dbReference type="SAM" id="Phobius"/>
    </source>
</evidence>
<proteinExistence type="predicted"/>
<comment type="subcellular location">
    <subcellularLocation>
        <location evidence="1">Membrane</location>
        <topology evidence="1">Multi-pass membrane protein</topology>
    </subcellularLocation>
</comment>
<feature type="transmembrane region" description="Helical" evidence="5">
    <location>
        <begin position="35"/>
        <end position="54"/>
    </location>
</feature>
<keyword evidence="3 5" id="KW-1133">Transmembrane helix</keyword>